<dbReference type="KEGG" id="abp:AGABI1DRAFT135119"/>
<feature type="compositionally biased region" description="Low complexity" evidence="1">
    <location>
        <begin position="1"/>
        <end position="18"/>
    </location>
</feature>
<dbReference type="GeneID" id="18828472"/>
<protein>
    <submittedName>
        <fullName evidence="2">Uncharacterized protein</fullName>
    </submittedName>
</protein>
<dbReference type="AlphaFoldDB" id="K5WRB4"/>
<dbReference type="HOGENOM" id="CLU_1969879_0_0_1"/>
<reference evidence="3" key="1">
    <citation type="journal article" date="2012" name="Proc. Natl. Acad. Sci. U.S.A.">
        <title>Genome sequence of the button mushroom Agaricus bisporus reveals mechanisms governing adaptation to a humic-rich ecological niche.</title>
        <authorList>
            <person name="Morin E."/>
            <person name="Kohler A."/>
            <person name="Baker A.R."/>
            <person name="Foulongne-Oriol M."/>
            <person name="Lombard V."/>
            <person name="Nagy L.G."/>
            <person name="Ohm R.A."/>
            <person name="Patyshakuliyeva A."/>
            <person name="Brun A."/>
            <person name="Aerts A.L."/>
            <person name="Bailey A.M."/>
            <person name="Billette C."/>
            <person name="Coutinho P.M."/>
            <person name="Deakin G."/>
            <person name="Doddapaneni H."/>
            <person name="Floudas D."/>
            <person name="Grimwood J."/>
            <person name="Hilden K."/>
            <person name="Kuees U."/>
            <person name="LaButti K.M."/>
            <person name="Lapidus A."/>
            <person name="Lindquist E.A."/>
            <person name="Lucas S.M."/>
            <person name="Murat C."/>
            <person name="Riley R.W."/>
            <person name="Salamov A.A."/>
            <person name="Schmutz J."/>
            <person name="Subramanian V."/>
            <person name="Woesten H.A.B."/>
            <person name="Xu J."/>
            <person name="Eastwood D.C."/>
            <person name="Foster G.D."/>
            <person name="Sonnenberg A.S."/>
            <person name="Cullen D."/>
            <person name="de Vries R.P."/>
            <person name="Lundell T."/>
            <person name="Hibbett D.S."/>
            <person name="Henrissat B."/>
            <person name="Burton K.S."/>
            <person name="Kerrigan R.W."/>
            <person name="Challen M.P."/>
            <person name="Grigoriev I.V."/>
            <person name="Martin F."/>
        </authorList>
    </citation>
    <scope>NUCLEOTIDE SEQUENCE [LARGE SCALE GENOMIC DNA]</scope>
    <source>
        <strain evidence="3">JB137-S8 / ATCC MYA-4627 / FGSC 10392</strain>
    </source>
</reference>
<dbReference type="RefSeq" id="XP_007336063.1">
    <property type="nucleotide sequence ID" value="XM_007336001.1"/>
</dbReference>
<proteinExistence type="predicted"/>
<sequence length="127" mass="13787">MLRSNSGSTTCGSSGSPTLKVNSPQLNGKLQVVKLFWLSGRHGLNFNNRTLAPFDTQNESCALSPPFLVRSHSHLDRNTEAPHPRVQIAMLQYCSIPTCTRSATLGVAQPLLTFLASSSYLEAIQEA</sequence>
<dbReference type="EMBL" id="JH973073">
    <property type="protein sequence ID" value="EKM73298.1"/>
    <property type="molecule type" value="Genomic_DNA"/>
</dbReference>
<name>K5WRB4_AGABU</name>
<evidence type="ECO:0000313" key="3">
    <source>
        <dbReference type="Proteomes" id="UP000008493"/>
    </source>
</evidence>
<organism evidence="2 3">
    <name type="scientific">Agaricus bisporus var. burnettii (strain JB137-S8 / ATCC MYA-4627 / FGSC 10392)</name>
    <name type="common">White button mushroom</name>
    <dbReference type="NCBI Taxonomy" id="597362"/>
    <lineage>
        <taxon>Eukaryota</taxon>
        <taxon>Fungi</taxon>
        <taxon>Dikarya</taxon>
        <taxon>Basidiomycota</taxon>
        <taxon>Agaricomycotina</taxon>
        <taxon>Agaricomycetes</taxon>
        <taxon>Agaricomycetidae</taxon>
        <taxon>Agaricales</taxon>
        <taxon>Agaricineae</taxon>
        <taxon>Agaricaceae</taxon>
        <taxon>Agaricus</taxon>
    </lineage>
</organism>
<gene>
    <name evidence="2" type="ORF">AGABI1DRAFT_135119</name>
</gene>
<evidence type="ECO:0000313" key="2">
    <source>
        <dbReference type="EMBL" id="EKM73298.1"/>
    </source>
</evidence>
<dbReference type="InParanoid" id="K5WRB4"/>
<evidence type="ECO:0000256" key="1">
    <source>
        <dbReference type="SAM" id="MobiDB-lite"/>
    </source>
</evidence>
<accession>K5WRB4</accession>
<feature type="region of interest" description="Disordered" evidence="1">
    <location>
        <begin position="1"/>
        <end position="22"/>
    </location>
</feature>
<keyword evidence="3" id="KW-1185">Reference proteome</keyword>
<dbReference type="Proteomes" id="UP000008493">
    <property type="component" value="Unassembled WGS sequence"/>
</dbReference>